<dbReference type="GO" id="GO:0003352">
    <property type="term" value="P:regulation of cilium movement"/>
    <property type="evidence" value="ECO:0007669"/>
    <property type="project" value="TreeGrafter"/>
</dbReference>
<keyword evidence="5" id="KW-1185">Reference proteome</keyword>
<dbReference type="OrthoDB" id="7760980at2759"/>
<evidence type="ECO:0000256" key="4">
    <source>
        <dbReference type="ARBA" id="ARBA00023273"/>
    </source>
</evidence>
<evidence type="ECO:0000313" key="5">
    <source>
        <dbReference type="Proteomes" id="UP000504615"/>
    </source>
</evidence>
<protein>
    <submittedName>
        <fullName evidence="6">Dynein regulatory complex subunit 2-like</fullName>
    </submittedName>
</protein>
<dbReference type="PANTHER" id="PTHR21625:SF0">
    <property type="entry name" value="DYNEIN REGULATORY COMPLEX SUBUNIT 2"/>
    <property type="match status" value="1"/>
</dbReference>
<dbReference type="GO" id="GO:0005858">
    <property type="term" value="C:axonemal dynein complex"/>
    <property type="evidence" value="ECO:0007669"/>
    <property type="project" value="InterPro"/>
</dbReference>
<evidence type="ECO:0000256" key="3">
    <source>
        <dbReference type="ARBA" id="ARBA00023069"/>
    </source>
</evidence>
<dbReference type="PANTHER" id="PTHR21625">
    <property type="entry name" value="NYD-SP28 PROTEIN"/>
    <property type="match status" value="1"/>
</dbReference>
<name>A0A8N1S7Y9_9HYME</name>
<dbReference type="RefSeq" id="XP_025074935.1">
    <property type="nucleotide sequence ID" value="XM_025219150.1"/>
</dbReference>
<keyword evidence="4" id="KW-0966">Cell projection</keyword>
<keyword evidence="3" id="KW-0969">Cilium</keyword>
<evidence type="ECO:0000256" key="1">
    <source>
        <dbReference type="ARBA" id="ARBA00004611"/>
    </source>
</evidence>
<dbReference type="Proteomes" id="UP000504615">
    <property type="component" value="Unplaced"/>
</dbReference>
<sequence length="259" mass="31043">MEIIHIFLEGKIDAFVEDNKDMRRTFAAQLDNQLQNSWENLQQVLSDYQNKTKDRRKCYETLKEKDTKDQQVIAQQLLRITSLFEEIQKFRNKIMTYDVTAKKEISEILMEHDFFQNAFWTVKNNLLLELTKDKNQLKTMSIEYNKTIKHLESLVTKGKQLFALMHICRKYDMQNEKEIPFVDCTEEKSSSTLSSHQVSASLDWDMFCQVKDFQDLTNFWRRFNFVQIAIMQLQSEKDKLKLETNHLRKCISSYMMEKK</sequence>
<dbReference type="InterPro" id="IPR039750">
    <property type="entry name" value="DRC1/DRC2"/>
</dbReference>
<comment type="subcellular location">
    <subcellularLocation>
        <location evidence="1">Cytoplasm</location>
        <location evidence="1">Cytoskeleton</location>
        <location evidence="1">Flagellum axoneme</location>
    </subcellularLocation>
</comment>
<reference evidence="6" key="1">
    <citation type="submission" date="2025-08" db="UniProtKB">
        <authorList>
            <consortium name="RefSeq"/>
        </authorList>
    </citation>
    <scope>IDENTIFICATION</scope>
</reference>
<organism evidence="5 6">
    <name type="scientific">Pogonomyrmex barbatus</name>
    <name type="common">red harvester ant</name>
    <dbReference type="NCBI Taxonomy" id="144034"/>
    <lineage>
        <taxon>Eukaryota</taxon>
        <taxon>Metazoa</taxon>
        <taxon>Ecdysozoa</taxon>
        <taxon>Arthropoda</taxon>
        <taxon>Hexapoda</taxon>
        <taxon>Insecta</taxon>
        <taxon>Pterygota</taxon>
        <taxon>Neoptera</taxon>
        <taxon>Endopterygota</taxon>
        <taxon>Hymenoptera</taxon>
        <taxon>Apocrita</taxon>
        <taxon>Aculeata</taxon>
        <taxon>Formicoidea</taxon>
        <taxon>Formicidae</taxon>
        <taxon>Myrmicinae</taxon>
        <taxon>Pogonomyrmex</taxon>
    </lineage>
</organism>
<dbReference type="GO" id="GO:0060285">
    <property type="term" value="P:cilium-dependent cell motility"/>
    <property type="evidence" value="ECO:0007669"/>
    <property type="project" value="TreeGrafter"/>
</dbReference>
<evidence type="ECO:0000256" key="2">
    <source>
        <dbReference type="ARBA" id="ARBA00022846"/>
    </source>
</evidence>
<keyword evidence="2" id="KW-0282">Flagellum</keyword>
<proteinExistence type="predicted"/>
<gene>
    <name evidence="6" type="primary">LOC105430567</name>
</gene>
<dbReference type="GeneID" id="105430567"/>
<accession>A0A8N1S7Y9</accession>
<dbReference type="AlphaFoldDB" id="A0A8N1S7Y9"/>
<dbReference type="GO" id="GO:0070286">
    <property type="term" value="P:axonemal dynein complex assembly"/>
    <property type="evidence" value="ECO:0007669"/>
    <property type="project" value="InterPro"/>
</dbReference>
<evidence type="ECO:0000313" key="6">
    <source>
        <dbReference type="RefSeq" id="XP_025074935.1"/>
    </source>
</evidence>